<dbReference type="Proteomes" id="UP000736787">
    <property type="component" value="Unassembled WGS sequence"/>
</dbReference>
<comment type="caution">
    <text evidence="3">The sequence shown here is derived from an EMBL/GenBank/DDBJ whole genome shotgun (WGS) entry which is preliminary data.</text>
</comment>
<organism evidence="3 4">
    <name type="scientific">Phytophthora cactorum</name>
    <dbReference type="NCBI Taxonomy" id="29920"/>
    <lineage>
        <taxon>Eukaryota</taxon>
        <taxon>Sar</taxon>
        <taxon>Stramenopiles</taxon>
        <taxon>Oomycota</taxon>
        <taxon>Peronosporomycetes</taxon>
        <taxon>Peronosporales</taxon>
        <taxon>Peronosporaceae</taxon>
        <taxon>Phytophthora</taxon>
    </lineage>
</organism>
<dbReference type="AlphaFoldDB" id="A0A8T1I0C1"/>
<dbReference type="EMBL" id="RCMI01000419">
    <property type="protein sequence ID" value="KAG2911595.1"/>
    <property type="molecule type" value="Genomic_DNA"/>
</dbReference>
<dbReference type="Proteomes" id="UP000774804">
    <property type="component" value="Unassembled WGS sequence"/>
</dbReference>
<sequence length="33" mass="3606">METKHLTFNVADGEMARTGRLRKAGSSGSKLKQ</sequence>
<evidence type="ECO:0000313" key="3">
    <source>
        <dbReference type="EMBL" id="KAG3217831.1"/>
    </source>
</evidence>
<accession>A0A8T1I0C1</accession>
<gene>
    <name evidence="1" type="ORF">PC115_g12519</name>
    <name evidence="2" type="ORF">PC117_g763</name>
    <name evidence="3" type="ORF">PC129_g11341</name>
</gene>
<evidence type="ECO:0000313" key="2">
    <source>
        <dbReference type="EMBL" id="KAG2955023.1"/>
    </source>
</evidence>
<dbReference type="Proteomes" id="UP000760860">
    <property type="component" value="Unassembled WGS sequence"/>
</dbReference>
<evidence type="ECO:0000313" key="4">
    <source>
        <dbReference type="Proteomes" id="UP000760860"/>
    </source>
</evidence>
<reference evidence="3" key="1">
    <citation type="submission" date="2018-05" db="EMBL/GenBank/DDBJ databases">
        <title>Effector identification in a new, highly contiguous assembly of the strawberry crown rot pathogen Phytophthora cactorum.</title>
        <authorList>
            <person name="Armitage A.D."/>
            <person name="Nellist C.F."/>
            <person name="Bates H."/>
            <person name="Vickerstaff R.J."/>
            <person name="Harrison R.J."/>
        </authorList>
    </citation>
    <scope>NUCLEOTIDE SEQUENCE</scope>
    <source>
        <strain evidence="1">4032</strain>
        <strain evidence="2">4040</strain>
        <strain evidence="3">P421</strain>
    </source>
</reference>
<evidence type="ECO:0000313" key="1">
    <source>
        <dbReference type="EMBL" id="KAG2911595.1"/>
    </source>
</evidence>
<proteinExistence type="predicted"/>
<dbReference type="EMBL" id="RCMV01000397">
    <property type="protein sequence ID" value="KAG3217831.1"/>
    <property type="molecule type" value="Genomic_DNA"/>
</dbReference>
<protein>
    <submittedName>
        <fullName evidence="3">Uncharacterized protein</fullName>
    </submittedName>
</protein>
<name>A0A8T1I0C1_9STRA</name>
<dbReference type="EMBL" id="RCMK01000008">
    <property type="protein sequence ID" value="KAG2955023.1"/>
    <property type="molecule type" value="Genomic_DNA"/>
</dbReference>